<dbReference type="EC" id="1.14.11.2" evidence="8"/>
<organism evidence="8 9">
    <name type="scientific">Sphingobium chlorophenolicum</name>
    <dbReference type="NCBI Taxonomy" id="46429"/>
    <lineage>
        <taxon>Bacteria</taxon>
        <taxon>Pseudomonadati</taxon>
        <taxon>Pseudomonadota</taxon>
        <taxon>Alphaproteobacteria</taxon>
        <taxon>Sphingomonadales</taxon>
        <taxon>Sphingomonadaceae</taxon>
        <taxon>Sphingobium</taxon>
    </lineage>
</organism>
<dbReference type="InterPro" id="IPR044862">
    <property type="entry name" value="Pro_4_hyd_alph_FE2OG_OXY"/>
</dbReference>
<protein>
    <submittedName>
        <fullName evidence="8">Procollagen-proline dioxygenase</fullName>
        <ecNumber evidence="8">1.14.11.2</ecNumber>
    </submittedName>
</protein>
<gene>
    <name evidence="8" type="ORF">BV95_03107</name>
</gene>
<comment type="caution">
    <text evidence="8">The sequence shown here is derived from an EMBL/GenBank/DDBJ whole genome shotgun (WGS) entry which is preliminary data.</text>
</comment>
<dbReference type="GO" id="GO:0031418">
    <property type="term" value="F:L-ascorbic acid binding"/>
    <property type="evidence" value="ECO:0007669"/>
    <property type="project" value="UniProtKB-KW"/>
</dbReference>
<proteinExistence type="predicted"/>
<dbReference type="GO" id="GO:0004656">
    <property type="term" value="F:procollagen-proline 4-dioxygenase activity"/>
    <property type="evidence" value="ECO:0007669"/>
    <property type="project" value="UniProtKB-EC"/>
</dbReference>
<evidence type="ECO:0000256" key="4">
    <source>
        <dbReference type="ARBA" id="ARBA00022964"/>
    </source>
</evidence>
<accession>A0A081RBK8</accession>
<dbReference type="Pfam" id="PF13640">
    <property type="entry name" value="2OG-FeII_Oxy_3"/>
    <property type="match status" value="1"/>
</dbReference>
<dbReference type="PANTHER" id="PTHR10869">
    <property type="entry name" value="PROLYL 4-HYDROXYLASE ALPHA SUBUNIT"/>
    <property type="match status" value="1"/>
</dbReference>
<evidence type="ECO:0000256" key="5">
    <source>
        <dbReference type="ARBA" id="ARBA00023002"/>
    </source>
</evidence>
<keyword evidence="6" id="KW-0408">Iron</keyword>
<dbReference type="SMART" id="SM00702">
    <property type="entry name" value="P4Hc"/>
    <property type="match status" value="1"/>
</dbReference>
<dbReference type="InterPro" id="IPR045054">
    <property type="entry name" value="P4HA-like"/>
</dbReference>
<keyword evidence="3" id="KW-0847">Vitamin C</keyword>
<reference evidence="8 9" key="1">
    <citation type="submission" date="2014-02" db="EMBL/GenBank/DDBJ databases">
        <title>Whole genome sequence of Sphingobium chlorophenolicum NBRC 16172.</title>
        <authorList>
            <person name="Gan H.M."/>
            <person name="Gan H.Y."/>
            <person name="Chew T.H."/>
            <person name="Savka M.A."/>
        </authorList>
    </citation>
    <scope>NUCLEOTIDE SEQUENCE [LARGE SCALE GENOMIC DNA]</scope>
    <source>
        <strain evidence="8 9">NBRC 16172</strain>
    </source>
</reference>
<dbReference type="InterPro" id="IPR006620">
    <property type="entry name" value="Pro_4_hyd_alph"/>
</dbReference>
<evidence type="ECO:0000313" key="8">
    <source>
        <dbReference type="EMBL" id="KEQ52581.1"/>
    </source>
</evidence>
<keyword evidence="5 8" id="KW-0560">Oxidoreductase</keyword>
<dbReference type="eggNOG" id="COG3751">
    <property type="taxonomic scope" value="Bacteria"/>
</dbReference>
<dbReference type="OrthoDB" id="269774at2"/>
<dbReference type="RefSeq" id="WP_037453769.1">
    <property type="nucleotide sequence ID" value="NZ_JFHR01000039.1"/>
</dbReference>
<comment type="cofactor">
    <cofactor evidence="1">
        <name>L-ascorbate</name>
        <dbReference type="ChEBI" id="CHEBI:38290"/>
    </cofactor>
</comment>
<dbReference type="PATRIC" id="fig|46429.4.peg.3084"/>
<dbReference type="EMBL" id="JFHR01000039">
    <property type="protein sequence ID" value="KEQ52581.1"/>
    <property type="molecule type" value="Genomic_DNA"/>
</dbReference>
<evidence type="ECO:0000256" key="1">
    <source>
        <dbReference type="ARBA" id="ARBA00001961"/>
    </source>
</evidence>
<dbReference type="Gene3D" id="2.60.120.620">
    <property type="entry name" value="q2cbj1_9rhob like domain"/>
    <property type="match status" value="1"/>
</dbReference>
<feature type="domain" description="Fe2OG dioxygenase" evidence="7">
    <location>
        <begin position="111"/>
        <end position="220"/>
    </location>
</feature>
<evidence type="ECO:0000256" key="2">
    <source>
        <dbReference type="ARBA" id="ARBA00022723"/>
    </source>
</evidence>
<dbReference type="Proteomes" id="UP000028411">
    <property type="component" value="Unassembled WGS sequence"/>
</dbReference>
<keyword evidence="2" id="KW-0479">Metal-binding</keyword>
<evidence type="ECO:0000256" key="6">
    <source>
        <dbReference type="ARBA" id="ARBA00023004"/>
    </source>
</evidence>
<dbReference type="PANTHER" id="PTHR10869:SF246">
    <property type="entry name" value="TRANSMEMBRANE PROLYL 4-HYDROXYLASE"/>
    <property type="match status" value="1"/>
</dbReference>
<dbReference type="InterPro" id="IPR005123">
    <property type="entry name" value="Oxoglu/Fe-dep_dioxygenase_dom"/>
</dbReference>
<dbReference type="GO" id="GO:0005506">
    <property type="term" value="F:iron ion binding"/>
    <property type="evidence" value="ECO:0007669"/>
    <property type="project" value="InterPro"/>
</dbReference>
<evidence type="ECO:0000259" key="7">
    <source>
        <dbReference type="PROSITE" id="PS51471"/>
    </source>
</evidence>
<keyword evidence="4 8" id="KW-0223">Dioxygenase</keyword>
<evidence type="ECO:0000256" key="3">
    <source>
        <dbReference type="ARBA" id="ARBA00022896"/>
    </source>
</evidence>
<sequence>MSEFVDDGGIASIARARIGDAVRARLDRNPMVSRIDAPHLEIYGRQEFLSAQECAGLRDLIDAGAQPSTLFSGSANADYRTSASCNLSPWDPLVSAVSDRICALTGIAADHGETLQGQRYHPGQEYKPHWDYFPVTANYWPAMLKSGGQRSWTAMIYLSPVEAGGETHFPHCEFMVPPVEGMLLIWNNMDRDGSPNGSSLHAARPVEQGTKYVVTKWFRERPWRP</sequence>
<dbReference type="AlphaFoldDB" id="A0A081RBK8"/>
<name>A0A081RBK8_SPHCR</name>
<dbReference type="PROSITE" id="PS51471">
    <property type="entry name" value="FE2OG_OXY"/>
    <property type="match status" value="1"/>
</dbReference>
<evidence type="ECO:0000313" key="9">
    <source>
        <dbReference type="Proteomes" id="UP000028411"/>
    </source>
</evidence>